<proteinExistence type="predicted"/>
<dbReference type="AlphaFoldDB" id="A0A5N5SSA1"/>
<gene>
    <name evidence="2" type="ORF">Anas_04903</name>
</gene>
<dbReference type="Proteomes" id="UP000326759">
    <property type="component" value="Unassembled WGS sequence"/>
</dbReference>
<feature type="signal peptide" evidence="1">
    <location>
        <begin position="1"/>
        <end position="27"/>
    </location>
</feature>
<dbReference type="EMBL" id="SEYY01020720">
    <property type="protein sequence ID" value="KAB7497076.1"/>
    <property type="molecule type" value="Genomic_DNA"/>
</dbReference>
<comment type="caution">
    <text evidence="2">The sequence shown here is derived from an EMBL/GenBank/DDBJ whole genome shotgun (WGS) entry which is preliminary data.</text>
</comment>
<sequence>MKKLNFSYKIFLIFQFLFCVFITTCQAHDFNNENSSEIEDIEELGERQVKKSYLELFESIFDLVKTLYKSTAPYLPFGFPGINWDTIDETIDAFRKTLSRADASFRSAGAAGLITAGIGSIVGPYILDFIKMVVSSFIGFIDNLYFVATGQALTNHEIPEDLWNDLFQVTIERLGVE</sequence>
<evidence type="ECO:0000256" key="1">
    <source>
        <dbReference type="SAM" id="SignalP"/>
    </source>
</evidence>
<accession>A0A5N5SSA1</accession>
<evidence type="ECO:0000313" key="2">
    <source>
        <dbReference type="EMBL" id="KAB7497076.1"/>
    </source>
</evidence>
<organism evidence="2 3">
    <name type="scientific">Armadillidium nasatum</name>
    <dbReference type="NCBI Taxonomy" id="96803"/>
    <lineage>
        <taxon>Eukaryota</taxon>
        <taxon>Metazoa</taxon>
        <taxon>Ecdysozoa</taxon>
        <taxon>Arthropoda</taxon>
        <taxon>Crustacea</taxon>
        <taxon>Multicrustacea</taxon>
        <taxon>Malacostraca</taxon>
        <taxon>Eumalacostraca</taxon>
        <taxon>Peracarida</taxon>
        <taxon>Isopoda</taxon>
        <taxon>Oniscidea</taxon>
        <taxon>Crinocheta</taxon>
        <taxon>Armadillidiidae</taxon>
        <taxon>Armadillidium</taxon>
    </lineage>
</organism>
<keyword evidence="3" id="KW-1185">Reference proteome</keyword>
<reference evidence="2 3" key="1">
    <citation type="journal article" date="2019" name="PLoS Biol.">
        <title>Sex chromosomes control vertical transmission of feminizing Wolbachia symbionts in an isopod.</title>
        <authorList>
            <person name="Becking T."/>
            <person name="Chebbi M.A."/>
            <person name="Giraud I."/>
            <person name="Moumen B."/>
            <person name="Laverre T."/>
            <person name="Caubet Y."/>
            <person name="Peccoud J."/>
            <person name="Gilbert C."/>
            <person name="Cordaux R."/>
        </authorList>
    </citation>
    <scope>NUCLEOTIDE SEQUENCE [LARGE SCALE GENOMIC DNA]</scope>
    <source>
        <strain evidence="2">ANa2</strain>
        <tissue evidence="2">Whole body excluding digestive tract and cuticle</tissue>
    </source>
</reference>
<name>A0A5N5SSA1_9CRUS</name>
<feature type="chain" id="PRO_5024358047" evidence="1">
    <location>
        <begin position="28"/>
        <end position="177"/>
    </location>
</feature>
<protein>
    <submittedName>
        <fullName evidence="2">Uncharacterized protein</fullName>
    </submittedName>
</protein>
<dbReference type="OrthoDB" id="10309182at2759"/>
<evidence type="ECO:0000313" key="3">
    <source>
        <dbReference type="Proteomes" id="UP000326759"/>
    </source>
</evidence>
<keyword evidence="1" id="KW-0732">Signal</keyword>